<dbReference type="SMART" id="SM00855">
    <property type="entry name" value="PGAM"/>
    <property type="match status" value="1"/>
</dbReference>
<dbReference type="InterPro" id="IPR013078">
    <property type="entry name" value="His_Pase_superF_clade-1"/>
</dbReference>
<reference evidence="1 2" key="1">
    <citation type="submission" date="2018-08" db="EMBL/GenBank/DDBJ databases">
        <title>Murine metabolic-syndrome-specific gut microbial biobank.</title>
        <authorList>
            <person name="Liu C."/>
        </authorList>
    </citation>
    <scope>NUCLEOTIDE SEQUENCE [LARGE SCALE GENOMIC DNA]</scope>
    <source>
        <strain evidence="1 2">X69</strain>
    </source>
</reference>
<comment type="caution">
    <text evidence="1">The sequence shown here is derived from an EMBL/GenBank/DDBJ whole genome shotgun (WGS) entry which is preliminary data.</text>
</comment>
<dbReference type="EMBL" id="QXWZ01000003">
    <property type="protein sequence ID" value="NBI77822.1"/>
    <property type="molecule type" value="Genomic_DNA"/>
</dbReference>
<evidence type="ECO:0000313" key="2">
    <source>
        <dbReference type="Proteomes" id="UP000446348"/>
    </source>
</evidence>
<organism evidence="1 2">
    <name type="scientific">Anaerotruncus colihominis</name>
    <dbReference type="NCBI Taxonomy" id="169435"/>
    <lineage>
        <taxon>Bacteria</taxon>
        <taxon>Bacillati</taxon>
        <taxon>Bacillota</taxon>
        <taxon>Clostridia</taxon>
        <taxon>Eubacteriales</taxon>
        <taxon>Oscillospiraceae</taxon>
        <taxon>Anaerotruncus</taxon>
    </lineage>
</organism>
<dbReference type="SUPFAM" id="SSF53254">
    <property type="entry name" value="Phosphoglycerate mutase-like"/>
    <property type="match status" value="1"/>
</dbReference>
<dbReference type="Pfam" id="PF00300">
    <property type="entry name" value="His_Phos_1"/>
    <property type="match status" value="1"/>
</dbReference>
<dbReference type="Gene3D" id="3.40.50.1240">
    <property type="entry name" value="Phosphoglycerate mutase-like"/>
    <property type="match status" value="1"/>
</dbReference>
<proteinExistence type="predicted"/>
<dbReference type="CDD" id="cd07067">
    <property type="entry name" value="HP_PGM_like"/>
    <property type="match status" value="1"/>
</dbReference>
<sequence>MRLNARGANRLDASAVRSQSKAYAWYAFMRGFRSSSRAPDMELLLIRHAPTFGNLEKRYIGRTDEPIVQPPPVPIPSYPQVERVYISPMLRCRQTARLLFRNCEPFVLDGLRECDFGVFEGKNYAQLCADSQYRAWIAGELDAPPDGESTPAFRFRCCEAFENAVCMSLRDNIARAAFVAHGGTLMAILERYANAREAQGFYAWQAAPLCGWAAKTTPDAWRREQALFDIQPIGG</sequence>
<dbReference type="InterPro" id="IPR029033">
    <property type="entry name" value="His_PPase_superfam"/>
</dbReference>
<gene>
    <name evidence="1" type="ORF">D3Z39_02850</name>
</gene>
<protein>
    <submittedName>
        <fullName evidence="1">Histidine phosphatase family protein</fullName>
    </submittedName>
</protein>
<name>A0A845RJA4_9FIRM</name>
<dbReference type="AlphaFoldDB" id="A0A845RJA4"/>
<evidence type="ECO:0000313" key="1">
    <source>
        <dbReference type="EMBL" id="NBI77822.1"/>
    </source>
</evidence>
<accession>A0A845RJA4</accession>
<dbReference type="Proteomes" id="UP000446348">
    <property type="component" value="Unassembled WGS sequence"/>
</dbReference>